<dbReference type="AlphaFoldDB" id="A0A1X3H5F2"/>
<dbReference type="PANTHER" id="PTHR33055">
    <property type="entry name" value="TRANSPOSASE FOR INSERTION SEQUENCE ELEMENT IS1111A"/>
    <property type="match status" value="1"/>
</dbReference>
<evidence type="ECO:0000259" key="1">
    <source>
        <dbReference type="Pfam" id="PF01548"/>
    </source>
</evidence>
<accession>A0A1X3H5F2</accession>
<dbReference type="GO" id="GO:0004803">
    <property type="term" value="F:transposase activity"/>
    <property type="evidence" value="ECO:0007669"/>
    <property type="project" value="InterPro"/>
</dbReference>
<dbReference type="InterPro" id="IPR002525">
    <property type="entry name" value="Transp_IS110-like_N"/>
</dbReference>
<sequence length="372" mass="41702">MGHHTEVFVGIDTSKSRNAIAIADGGRGGEVRYLGEFPATEAAIRKLVAKLAAKCCQLTFCYEAGPTGYGLYRLLKSLGHDCLVVAPSLVPKKAGDRVKTNRRDAVSLAKLLRADELTAVWVPDERHEAMRDLSRARQAVKKDLQGKRQQISSLMLRLGRIYPGKTTWGPAHMRWLMSQKLEHREQRIAFEELLEGVRQESERLERLEDAIREVVPEWSLAEVVSALQAVRGIDLIAAVGVLAEIGDLSRFQNPRELMGYLGLVPTENSTGDQVKRGGITKAGNGRARRILVEAAWSYRYPPRVSRDKQPKVEAAPRVAREIAWKAQTRLCGRFRSLERKGKRRTVIVTAIARELSAFIWAINRELMPPRQA</sequence>
<comment type="caution">
    <text evidence="3">The sequence shown here is derived from an EMBL/GenBank/DDBJ whole genome shotgun (WGS) entry which is preliminary data.</text>
</comment>
<evidence type="ECO:0000259" key="2">
    <source>
        <dbReference type="Pfam" id="PF02371"/>
    </source>
</evidence>
<dbReference type="PANTHER" id="PTHR33055:SF3">
    <property type="entry name" value="PUTATIVE TRANSPOSASE FOR IS117-RELATED"/>
    <property type="match status" value="1"/>
</dbReference>
<evidence type="ECO:0000313" key="4">
    <source>
        <dbReference type="Proteomes" id="UP000193553"/>
    </source>
</evidence>
<dbReference type="EMBL" id="NAFI01000176">
    <property type="protein sequence ID" value="OSJ08118.1"/>
    <property type="molecule type" value="Genomic_DNA"/>
</dbReference>
<organism evidence="3 4">
    <name type="scientific">Bradyrhizobium canariense</name>
    <dbReference type="NCBI Taxonomy" id="255045"/>
    <lineage>
        <taxon>Bacteria</taxon>
        <taxon>Pseudomonadati</taxon>
        <taxon>Pseudomonadota</taxon>
        <taxon>Alphaproteobacteria</taxon>
        <taxon>Hyphomicrobiales</taxon>
        <taxon>Nitrobacteraceae</taxon>
        <taxon>Bradyrhizobium</taxon>
    </lineage>
</organism>
<dbReference type="Pfam" id="PF01548">
    <property type="entry name" value="DEDD_Tnp_IS110"/>
    <property type="match status" value="1"/>
</dbReference>
<dbReference type="Pfam" id="PF02371">
    <property type="entry name" value="Transposase_20"/>
    <property type="match status" value="1"/>
</dbReference>
<proteinExistence type="predicted"/>
<dbReference type="GO" id="GO:0003677">
    <property type="term" value="F:DNA binding"/>
    <property type="evidence" value="ECO:0007669"/>
    <property type="project" value="InterPro"/>
</dbReference>
<dbReference type="Proteomes" id="UP000193553">
    <property type="component" value="Unassembled WGS sequence"/>
</dbReference>
<evidence type="ECO:0000313" key="3">
    <source>
        <dbReference type="EMBL" id="OSJ08118.1"/>
    </source>
</evidence>
<gene>
    <name evidence="3" type="ORF">BSZ18_20250</name>
</gene>
<feature type="domain" description="Transposase IS110-like N-terminal" evidence="1">
    <location>
        <begin position="9"/>
        <end position="156"/>
    </location>
</feature>
<protein>
    <submittedName>
        <fullName evidence="3">IS110 family transposase</fullName>
    </submittedName>
</protein>
<dbReference type="OrthoDB" id="8261795at2"/>
<dbReference type="InterPro" id="IPR047650">
    <property type="entry name" value="Transpos_IS110"/>
</dbReference>
<dbReference type="GO" id="GO:0006313">
    <property type="term" value="P:DNA transposition"/>
    <property type="evidence" value="ECO:0007669"/>
    <property type="project" value="InterPro"/>
</dbReference>
<feature type="domain" description="Transposase IS116/IS110/IS902 C-terminal" evidence="2">
    <location>
        <begin position="226"/>
        <end position="298"/>
    </location>
</feature>
<dbReference type="NCBIfam" id="NF033542">
    <property type="entry name" value="transpos_IS110"/>
    <property type="match status" value="1"/>
</dbReference>
<dbReference type="InterPro" id="IPR003346">
    <property type="entry name" value="Transposase_20"/>
</dbReference>
<dbReference type="RefSeq" id="WP_085362079.1">
    <property type="nucleotide sequence ID" value="NZ_NAFD01000179.1"/>
</dbReference>
<reference evidence="3 4" key="1">
    <citation type="submission" date="2017-03" db="EMBL/GenBank/DDBJ databases">
        <title>Whole genome sequences of fourteen strains of Bradyrhizobium canariense and one strain of Bradyrhizobium japonicum isolated from Lupinus (Papilionoideae: Genisteae) species in Algeria.</title>
        <authorList>
            <person name="Crovadore J."/>
            <person name="Chekireb D."/>
            <person name="Brachmann A."/>
            <person name="Chablais R."/>
            <person name="Cochard B."/>
            <person name="Lefort F."/>
        </authorList>
    </citation>
    <scope>NUCLEOTIDE SEQUENCE [LARGE SCALE GENOMIC DNA]</scope>
    <source>
        <strain evidence="3 4">UBMA195</strain>
    </source>
</reference>
<name>A0A1X3H5F2_9BRAD</name>